<keyword evidence="5" id="KW-0539">Nucleus</keyword>
<dbReference type="InterPro" id="IPR051442">
    <property type="entry name" value="B3_domain"/>
</dbReference>
<keyword evidence="3" id="KW-0238">DNA-binding</keyword>
<dbReference type="PANTHER" id="PTHR34269:SF11">
    <property type="entry name" value="B3 DOMAIN PROTEIN"/>
    <property type="match status" value="1"/>
</dbReference>
<dbReference type="GO" id="GO:0003677">
    <property type="term" value="F:DNA binding"/>
    <property type="evidence" value="ECO:0007669"/>
    <property type="project" value="UniProtKB-KW"/>
</dbReference>
<organism evidence="6 7">
    <name type="scientific">Stephania japonica</name>
    <dbReference type="NCBI Taxonomy" id="461633"/>
    <lineage>
        <taxon>Eukaryota</taxon>
        <taxon>Viridiplantae</taxon>
        <taxon>Streptophyta</taxon>
        <taxon>Embryophyta</taxon>
        <taxon>Tracheophyta</taxon>
        <taxon>Spermatophyta</taxon>
        <taxon>Magnoliopsida</taxon>
        <taxon>Ranunculales</taxon>
        <taxon>Menispermaceae</taxon>
        <taxon>Menispermoideae</taxon>
        <taxon>Cissampelideae</taxon>
        <taxon>Stephania</taxon>
    </lineage>
</organism>
<dbReference type="SUPFAM" id="SSF101936">
    <property type="entry name" value="DNA-binding pseudobarrel domain"/>
    <property type="match status" value="1"/>
</dbReference>
<dbReference type="Proteomes" id="UP001417504">
    <property type="component" value="Unassembled WGS sequence"/>
</dbReference>
<evidence type="ECO:0000313" key="6">
    <source>
        <dbReference type="EMBL" id="KAK9156137.1"/>
    </source>
</evidence>
<reference evidence="6 7" key="1">
    <citation type="submission" date="2024-01" db="EMBL/GenBank/DDBJ databases">
        <title>Genome assemblies of Stephania.</title>
        <authorList>
            <person name="Yang L."/>
        </authorList>
    </citation>
    <scope>NUCLEOTIDE SEQUENCE [LARGE SCALE GENOMIC DNA]</scope>
    <source>
        <strain evidence="6">QJT</strain>
        <tissue evidence="6">Leaf</tissue>
    </source>
</reference>
<evidence type="ECO:0000256" key="5">
    <source>
        <dbReference type="ARBA" id="ARBA00023242"/>
    </source>
</evidence>
<dbReference type="PANTHER" id="PTHR34269">
    <property type="entry name" value="TRANSCRIPTION FACTOR B3-DOMAIN FAMILY-RELATED"/>
    <property type="match status" value="1"/>
</dbReference>
<gene>
    <name evidence="6" type="ORF">Sjap_003617</name>
</gene>
<dbReference type="GO" id="GO:0005634">
    <property type="term" value="C:nucleus"/>
    <property type="evidence" value="ECO:0007669"/>
    <property type="project" value="UniProtKB-SubCell"/>
</dbReference>
<keyword evidence="7" id="KW-1185">Reference proteome</keyword>
<dbReference type="AlphaFoldDB" id="A0AAP0KR66"/>
<accession>A0AAP0KR66</accession>
<keyword evidence="2" id="KW-0805">Transcription regulation</keyword>
<evidence type="ECO:0000313" key="7">
    <source>
        <dbReference type="Proteomes" id="UP001417504"/>
    </source>
</evidence>
<protein>
    <recommendedName>
        <fullName evidence="8">TF-B3 domain-containing protein</fullName>
    </recommendedName>
</protein>
<comment type="subcellular location">
    <subcellularLocation>
        <location evidence="1">Nucleus</location>
    </subcellularLocation>
</comment>
<comment type="caution">
    <text evidence="6">The sequence shown here is derived from an EMBL/GenBank/DDBJ whole genome shotgun (WGS) entry which is preliminary data.</text>
</comment>
<evidence type="ECO:0000256" key="1">
    <source>
        <dbReference type="ARBA" id="ARBA00004123"/>
    </source>
</evidence>
<dbReference type="Gene3D" id="2.40.330.10">
    <property type="entry name" value="DNA-binding pseudobarrel domain"/>
    <property type="match status" value="1"/>
</dbReference>
<dbReference type="EMBL" id="JBBNAE010000001">
    <property type="protein sequence ID" value="KAK9156137.1"/>
    <property type="molecule type" value="Genomic_DNA"/>
</dbReference>
<proteinExistence type="predicted"/>
<evidence type="ECO:0008006" key="8">
    <source>
        <dbReference type="Google" id="ProtNLM"/>
    </source>
</evidence>
<sequence length="185" mass="21424">MQNFLGNDPVKREERDLSTESAEERLNCFALEKDVVDGIDLRLHLAPLQPQTLFNVYPSWAQNLGHVEEDIYTIKKFLDDSDVGSLGRVWLRKKMVDKFVAPDLTAEQKRQVEGGGLRVAVRDVNTRMEKWLVLKSRNGVSYTLSSNWMEEFVHRRRLSAGDKIGMFSDGHSHCFYFSLLCRRFL</sequence>
<evidence type="ECO:0000256" key="2">
    <source>
        <dbReference type="ARBA" id="ARBA00023015"/>
    </source>
</evidence>
<evidence type="ECO:0000256" key="4">
    <source>
        <dbReference type="ARBA" id="ARBA00023163"/>
    </source>
</evidence>
<keyword evidence="4" id="KW-0804">Transcription</keyword>
<dbReference type="InterPro" id="IPR015300">
    <property type="entry name" value="DNA-bd_pseudobarrel_sf"/>
</dbReference>
<name>A0AAP0KR66_9MAGN</name>
<evidence type="ECO:0000256" key="3">
    <source>
        <dbReference type="ARBA" id="ARBA00023125"/>
    </source>
</evidence>